<sequence length="550" mass="60011">MIKPDSTDSQPPNADQHTETTPLLPSPDASSTKKEHRWGKSVLYRALAVAFCVSLTFGITQIPMLYVFRQMTCDAFYTTHPSPQDSAAWDRCQVRRIEADTARAVALLAASTTVFGILNLLVTGWSIKRWGVKPALLIQVFWPAIRLLVQNIGVATGGEKGIVIMQASQIITIVGGPNGYVLALNNFVTDVATHEERTGALGRLQGCMMVGAALGFLIGGLIGGAWGVEMPFRLTLVLFVLCTVCIALALPSIPRGERPDDKEVQKGGLKRFLGPLRIFAPQKWVRPDGSMRKHYGALNLGIGVFLGILATGYIPTLLQMYSTNDFGFGTEANGWLIFIYSSLRGLFLSLVFPRIISAGRKWTAKREERDGKKEERERLKTADVPHMDDLPTEANGIEGLEPMENDGEPVNPPQRTDEKETFDFDLYYARFSLLLDGILTGLATFVFRGWHLYLVAVLLPFAAGTGAASKGVILQMLPGSERVDALSGITLVENFARLSTTGVFGLVFAALAEAGKSWLVFCCNAGVAMVGFTALLMVRFPEKGSRRSSD</sequence>
<feature type="transmembrane region" description="Helical" evidence="6">
    <location>
        <begin position="42"/>
        <end position="62"/>
    </location>
</feature>
<evidence type="ECO:0000256" key="2">
    <source>
        <dbReference type="ARBA" id="ARBA00022692"/>
    </source>
</evidence>
<feature type="transmembrane region" description="Helical" evidence="6">
    <location>
        <begin position="334"/>
        <end position="356"/>
    </location>
</feature>
<feature type="region of interest" description="Disordered" evidence="5">
    <location>
        <begin position="366"/>
        <end position="386"/>
    </location>
</feature>
<feature type="transmembrane region" description="Helical" evidence="6">
    <location>
        <begin position="427"/>
        <end position="447"/>
    </location>
</feature>
<feature type="region of interest" description="Disordered" evidence="5">
    <location>
        <begin position="1"/>
        <end position="33"/>
    </location>
</feature>
<accession>A0A9P4QIB9</accession>
<organism evidence="7 8">
    <name type="scientific">Polyplosphaeria fusca</name>
    <dbReference type="NCBI Taxonomy" id="682080"/>
    <lineage>
        <taxon>Eukaryota</taxon>
        <taxon>Fungi</taxon>
        <taxon>Dikarya</taxon>
        <taxon>Ascomycota</taxon>
        <taxon>Pezizomycotina</taxon>
        <taxon>Dothideomycetes</taxon>
        <taxon>Pleosporomycetidae</taxon>
        <taxon>Pleosporales</taxon>
        <taxon>Tetraplosphaeriaceae</taxon>
        <taxon>Polyplosphaeria</taxon>
    </lineage>
</organism>
<name>A0A9P4QIB9_9PLEO</name>
<feature type="transmembrane region" description="Helical" evidence="6">
    <location>
        <begin position="104"/>
        <end position="127"/>
    </location>
</feature>
<feature type="transmembrane region" description="Helical" evidence="6">
    <location>
        <begin position="453"/>
        <end position="474"/>
    </location>
</feature>
<dbReference type="SUPFAM" id="SSF103473">
    <property type="entry name" value="MFS general substrate transporter"/>
    <property type="match status" value="1"/>
</dbReference>
<comment type="subcellular location">
    <subcellularLocation>
        <location evidence="1">Membrane</location>
        <topology evidence="1">Multi-pass membrane protein</topology>
    </subcellularLocation>
</comment>
<gene>
    <name evidence="7" type="ORF">EJ04DRAFT_478338</name>
</gene>
<comment type="caution">
    <text evidence="7">The sequence shown here is derived from an EMBL/GenBank/DDBJ whole genome shotgun (WGS) entry which is preliminary data.</text>
</comment>
<dbReference type="AlphaFoldDB" id="A0A9P4QIB9"/>
<evidence type="ECO:0000256" key="4">
    <source>
        <dbReference type="ARBA" id="ARBA00023136"/>
    </source>
</evidence>
<dbReference type="Proteomes" id="UP000799444">
    <property type="component" value="Unassembled WGS sequence"/>
</dbReference>
<feature type="transmembrane region" description="Helical" evidence="6">
    <location>
        <begin position="234"/>
        <end position="253"/>
    </location>
</feature>
<reference evidence="7" key="1">
    <citation type="journal article" date="2020" name="Stud. Mycol.">
        <title>101 Dothideomycetes genomes: a test case for predicting lifestyles and emergence of pathogens.</title>
        <authorList>
            <person name="Haridas S."/>
            <person name="Albert R."/>
            <person name="Binder M."/>
            <person name="Bloem J."/>
            <person name="Labutti K."/>
            <person name="Salamov A."/>
            <person name="Andreopoulos B."/>
            <person name="Baker S."/>
            <person name="Barry K."/>
            <person name="Bills G."/>
            <person name="Bluhm B."/>
            <person name="Cannon C."/>
            <person name="Castanera R."/>
            <person name="Culley D."/>
            <person name="Daum C."/>
            <person name="Ezra D."/>
            <person name="Gonzalez J."/>
            <person name="Henrissat B."/>
            <person name="Kuo A."/>
            <person name="Liang C."/>
            <person name="Lipzen A."/>
            <person name="Lutzoni F."/>
            <person name="Magnuson J."/>
            <person name="Mondo S."/>
            <person name="Nolan M."/>
            <person name="Ohm R."/>
            <person name="Pangilinan J."/>
            <person name="Park H.-J."/>
            <person name="Ramirez L."/>
            <person name="Alfaro M."/>
            <person name="Sun H."/>
            <person name="Tritt A."/>
            <person name="Yoshinaga Y."/>
            <person name="Zwiers L.-H."/>
            <person name="Turgeon B."/>
            <person name="Goodwin S."/>
            <person name="Spatafora J."/>
            <person name="Crous P."/>
            <person name="Grigoriev I."/>
        </authorList>
    </citation>
    <scope>NUCLEOTIDE SEQUENCE</scope>
    <source>
        <strain evidence="7">CBS 125425</strain>
    </source>
</reference>
<dbReference type="InterPro" id="IPR036259">
    <property type="entry name" value="MFS_trans_sf"/>
</dbReference>
<feature type="transmembrane region" description="Helical" evidence="6">
    <location>
        <begin position="207"/>
        <end position="228"/>
    </location>
</feature>
<dbReference type="Pfam" id="PF07690">
    <property type="entry name" value="MFS_1"/>
    <property type="match status" value="1"/>
</dbReference>
<keyword evidence="3 6" id="KW-1133">Transmembrane helix</keyword>
<evidence type="ECO:0000256" key="6">
    <source>
        <dbReference type="SAM" id="Phobius"/>
    </source>
</evidence>
<feature type="transmembrane region" description="Helical" evidence="6">
    <location>
        <begin position="495"/>
        <end position="512"/>
    </location>
</feature>
<dbReference type="InterPro" id="IPR011701">
    <property type="entry name" value="MFS"/>
</dbReference>
<keyword evidence="4 6" id="KW-0472">Membrane</keyword>
<keyword evidence="2 6" id="KW-0812">Transmembrane</keyword>
<protein>
    <submittedName>
        <fullName evidence="7">MFS general substrate transporter</fullName>
    </submittedName>
</protein>
<dbReference type="EMBL" id="ML996308">
    <property type="protein sequence ID" value="KAF2727847.1"/>
    <property type="molecule type" value="Genomic_DNA"/>
</dbReference>
<feature type="transmembrane region" description="Helical" evidence="6">
    <location>
        <begin position="518"/>
        <end position="538"/>
    </location>
</feature>
<dbReference type="Gene3D" id="1.20.1250.20">
    <property type="entry name" value="MFS general substrate transporter like domains"/>
    <property type="match status" value="1"/>
</dbReference>
<feature type="transmembrane region" description="Helical" evidence="6">
    <location>
        <begin position="295"/>
        <end position="314"/>
    </location>
</feature>
<dbReference type="PANTHER" id="PTHR23507">
    <property type="entry name" value="ZGC:174356"/>
    <property type="match status" value="1"/>
</dbReference>
<evidence type="ECO:0000313" key="8">
    <source>
        <dbReference type="Proteomes" id="UP000799444"/>
    </source>
</evidence>
<dbReference type="PANTHER" id="PTHR23507:SF13">
    <property type="entry name" value="MFS GENERAL SUBSTRATE TRANSPORTER"/>
    <property type="match status" value="1"/>
</dbReference>
<keyword evidence="8" id="KW-1185">Reference proteome</keyword>
<evidence type="ECO:0000256" key="3">
    <source>
        <dbReference type="ARBA" id="ARBA00022989"/>
    </source>
</evidence>
<dbReference type="CDD" id="cd06174">
    <property type="entry name" value="MFS"/>
    <property type="match status" value="1"/>
</dbReference>
<dbReference type="GO" id="GO:0022857">
    <property type="term" value="F:transmembrane transporter activity"/>
    <property type="evidence" value="ECO:0007669"/>
    <property type="project" value="InterPro"/>
</dbReference>
<dbReference type="GO" id="GO:0016020">
    <property type="term" value="C:membrane"/>
    <property type="evidence" value="ECO:0007669"/>
    <property type="project" value="UniProtKB-SubCell"/>
</dbReference>
<dbReference type="OrthoDB" id="5204190at2759"/>
<evidence type="ECO:0000256" key="1">
    <source>
        <dbReference type="ARBA" id="ARBA00004141"/>
    </source>
</evidence>
<evidence type="ECO:0000256" key="5">
    <source>
        <dbReference type="SAM" id="MobiDB-lite"/>
    </source>
</evidence>
<proteinExistence type="predicted"/>
<evidence type="ECO:0000313" key="7">
    <source>
        <dbReference type="EMBL" id="KAF2727847.1"/>
    </source>
</evidence>
<feature type="compositionally biased region" description="Polar residues" evidence="5">
    <location>
        <begin position="7"/>
        <end position="23"/>
    </location>
</feature>